<dbReference type="RefSeq" id="WP_135962911.1">
    <property type="nucleotide sequence ID" value="NZ_SRXT01000002.1"/>
</dbReference>
<keyword evidence="1" id="KW-0472">Membrane</keyword>
<evidence type="ECO:0000313" key="3">
    <source>
        <dbReference type="Proteomes" id="UP000306147"/>
    </source>
</evidence>
<reference evidence="2 3" key="1">
    <citation type="submission" date="2019-04" db="EMBL/GenBank/DDBJ databases">
        <title>Sphingomonas psychrotolerans sp. nov., isolated from soil in the Tianshan Mountains, Xinjiang, China.</title>
        <authorList>
            <person name="Luo Y."/>
            <person name="Sheng H."/>
        </authorList>
    </citation>
    <scope>NUCLEOTIDE SEQUENCE [LARGE SCALE GENOMIC DNA]</scope>
    <source>
        <strain evidence="2 3">ZFGT-11</strain>
    </source>
</reference>
<dbReference type="PANTHER" id="PTHR37314:SF4">
    <property type="entry name" value="UPF0700 TRANSMEMBRANE PROTEIN YOAK"/>
    <property type="match status" value="1"/>
</dbReference>
<feature type="transmembrane region" description="Helical" evidence="1">
    <location>
        <begin position="56"/>
        <end position="78"/>
    </location>
</feature>
<feature type="transmembrane region" description="Helical" evidence="1">
    <location>
        <begin position="164"/>
        <end position="183"/>
    </location>
</feature>
<name>A0A4S1XGE8_9SPHN</name>
<gene>
    <name evidence="2" type="ORF">E5A73_06150</name>
</gene>
<comment type="caution">
    <text evidence="2">The sequence shown here is derived from an EMBL/GenBank/DDBJ whole genome shotgun (WGS) entry which is preliminary data.</text>
</comment>
<dbReference type="InterPro" id="IPR010699">
    <property type="entry name" value="DUF1275"/>
</dbReference>
<keyword evidence="1" id="KW-0812">Transmembrane</keyword>
<keyword evidence="1" id="KW-1133">Transmembrane helix</keyword>
<dbReference type="Pfam" id="PF06912">
    <property type="entry name" value="DUF1275"/>
    <property type="match status" value="1"/>
</dbReference>
<protein>
    <submittedName>
        <fullName evidence="2">DUF1275 domain-containing protein</fullName>
    </submittedName>
</protein>
<feature type="transmembrane region" description="Helical" evidence="1">
    <location>
        <begin position="87"/>
        <end position="120"/>
    </location>
</feature>
<proteinExistence type="predicted"/>
<dbReference type="PANTHER" id="PTHR37314">
    <property type="entry name" value="SLR0142 PROTEIN"/>
    <property type="match status" value="1"/>
</dbReference>
<evidence type="ECO:0000256" key="1">
    <source>
        <dbReference type="SAM" id="Phobius"/>
    </source>
</evidence>
<feature type="transmembrane region" description="Helical" evidence="1">
    <location>
        <begin position="192"/>
        <end position="211"/>
    </location>
</feature>
<keyword evidence="3" id="KW-1185">Reference proteome</keyword>
<dbReference type="OrthoDB" id="885342at2"/>
<accession>A0A4S1XGE8</accession>
<organism evidence="2 3">
    <name type="scientific">Sphingomonas gei</name>
    <dbReference type="NCBI Taxonomy" id="1395960"/>
    <lineage>
        <taxon>Bacteria</taxon>
        <taxon>Pseudomonadati</taxon>
        <taxon>Pseudomonadota</taxon>
        <taxon>Alphaproteobacteria</taxon>
        <taxon>Sphingomonadales</taxon>
        <taxon>Sphingomonadaceae</taxon>
        <taxon>Sphingomonas</taxon>
    </lineage>
</organism>
<evidence type="ECO:0000313" key="2">
    <source>
        <dbReference type="EMBL" id="TGX55017.1"/>
    </source>
</evidence>
<sequence>MERTESPLIAVAVCLAALAGFVDALAFTSLGGFFASFMSGNSTRLAVGLGQGIGDVAATAGGLILSFVGGVIVSSVLVRAAGHRHKVAVMTVVTGLLTLAAIVATLMPGPLVLVLLAAAMGTENGVFHRDGEVTIGLTYMTGSLVRIGQKLGGALMGDRDRWGWVPYLALWLGFLAGAVSGAASQLRWGWDALWLAALIAAALTVAIARLTGVKAPVQPAD</sequence>
<dbReference type="EMBL" id="SRXT01000002">
    <property type="protein sequence ID" value="TGX55017.1"/>
    <property type="molecule type" value="Genomic_DNA"/>
</dbReference>
<dbReference type="Proteomes" id="UP000306147">
    <property type="component" value="Unassembled WGS sequence"/>
</dbReference>
<dbReference type="AlphaFoldDB" id="A0A4S1XGE8"/>